<dbReference type="GO" id="GO:0000724">
    <property type="term" value="P:double-strand break repair via homologous recombination"/>
    <property type="evidence" value="ECO:0007669"/>
    <property type="project" value="InterPro"/>
</dbReference>
<dbReference type="InterPro" id="IPR014017">
    <property type="entry name" value="DNA_helicase_UvrD-like_C"/>
</dbReference>
<dbReference type="NCBIfam" id="TIGR02773">
    <property type="entry name" value="addB_Gpos"/>
    <property type="match status" value="1"/>
</dbReference>
<organism evidence="15">
    <name type="scientific">Metalysinibacillus saudimassiliensis</name>
    <dbReference type="NCBI Taxonomy" id="1461583"/>
    <lineage>
        <taxon>Bacteria</taxon>
        <taxon>Bacillati</taxon>
        <taxon>Bacillota</taxon>
        <taxon>Bacilli</taxon>
        <taxon>Bacillales</taxon>
        <taxon>Caryophanaceae</taxon>
        <taxon>Metalysinibacillus</taxon>
    </lineage>
</organism>
<dbReference type="InterPro" id="IPR049035">
    <property type="entry name" value="ADDB_N"/>
</dbReference>
<keyword evidence="5" id="KW-0227">DNA damage</keyword>
<keyword evidence="11" id="KW-0411">Iron-sulfur</keyword>
<dbReference type="InterPro" id="IPR038726">
    <property type="entry name" value="PDDEXK_AddAB-type"/>
</dbReference>
<dbReference type="GO" id="GO:0051539">
    <property type="term" value="F:4 iron, 4 sulfur cluster binding"/>
    <property type="evidence" value="ECO:0007669"/>
    <property type="project" value="UniProtKB-KW"/>
</dbReference>
<dbReference type="HOGENOM" id="CLU_007838_0_0_9"/>
<evidence type="ECO:0000256" key="10">
    <source>
        <dbReference type="ARBA" id="ARBA00023004"/>
    </source>
</evidence>
<evidence type="ECO:0000259" key="14">
    <source>
        <dbReference type="PROSITE" id="PS51217"/>
    </source>
</evidence>
<feature type="domain" description="UvrD-like helicase C-terminal" evidence="14">
    <location>
        <begin position="276"/>
        <end position="595"/>
    </location>
</feature>
<evidence type="ECO:0000256" key="9">
    <source>
        <dbReference type="ARBA" id="ARBA00022840"/>
    </source>
</evidence>
<evidence type="ECO:0000256" key="2">
    <source>
        <dbReference type="ARBA" id="ARBA00022722"/>
    </source>
</evidence>
<evidence type="ECO:0000313" key="15">
    <source>
        <dbReference type="EMBL" id="CEA02167.1"/>
    </source>
</evidence>
<dbReference type="GO" id="GO:0003677">
    <property type="term" value="F:DNA binding"/>
    <property type="evidence" value="ECO:0007669"/>
    <property type="project" value="UniProtKB-KW"/>
</dbReference>
<keyword evidence="3" id="KW-0479">Metal-binding</keyword>
<dbReference type="PATRIC" id="fig|1461583.4.peg.1116"/>
<dbReference type="Pfam" id="PF21445">
    <property type="entry name" value="ADDB_N"/>
    <property type="match status" value="1"/>
</dbReference>
<dbReference type="PROSITE" id="PS51217">
    <property type="entry name" value="UVRD_HELICASE_CTER"/>
    <property type="match status" value="1"/>
</dbReference>
<evidence type="ECO:0000256" key="5">
    <source>
        <dbReference type="ARBA" id="ARBA00022763"/>
    </source>
</evidence>
<evidence type="ECO:0000256" key="6">
    <source>
        <dbReference type="ARBA" id="ARBA00022801"/>
    </source>
</evidence>
<keyword evidence="6" id="KW-0378">Hydrolase</keyword>
<dbReference type="SUPFAM" id="SSF52540">
    <property type="entry name" value="P-loop containing nucleoside triphosphate hydrolases"/>
    <property type="match status" value="1"/>
</dbReference>
<keyword evidence="7 15" id="KW-0347">Helicase</keyword>
<dbReference type="InterPro" id="IPR027417">
    <property type="entry name" value="P-loop_NTPase"/>
</dbReference>
<dbReference type="GO" id="GO:0004386">
    <property type="term" value="F:helicase activity"/>
    <property type="evidence" value="ECO:0007669"/>
    <property type="project" value="UniProtKB-KW"/>
</dbReference>
<protein>
    <submittedName>
        <fullName evidence="15">ATP-dependent helicase/deoxyribonuclease subunit B</fullName>
    </submittedName>
</protein>
<keyword evidence="13" id="KW-0234">DNA repair</keyword>
<accession>A0A078M9X7</accession>
<dbReference type="Gene3D" id="3.90.320.10">
    <property type="match status" value="1"/>
</dbReference>
<reference evidence="15" key="1">
    <citation type="submission" date="2014-07" db="EMBL/GenBank/DDBJ databases">
        <authorList>
            <person name="Urmite Genomes Urmite Genomes"/>
        </authorList>
    </citation>
    <scope>NUCLEOTIDE SEQUENCE</scope>
    <source>
        <strain evidence="15">13S34_air</strain>
    </source>
</reference>
<evidence type="ECO:0000256" key="3">
    <source>
        <dbReference type="ARBA" id="ARBA00022723"/>
    </source>
</evidence>
<dbReference type="EMBL" id="LN483074">
    <property type="protein sequence ID" value="CEA02167.1"/>
    <property type="molecule type" value="Genomic_DNA"/>
</dbReference>
<dbReference type="PANTHER" id="PTHR30591:SF1">
    <property type="entry name" value="RECBCD ENZYME SUBUNIT RECC"/>
    <property type="match status" value="1"/>
</dbReference>
<keyword evidence="9" id="KW-0067">ATP-binding</keyword>
<evidence type="ECO:0000256" key="8">
    <source>
        <dbReference type="ARBA" id="ARBA00022839"/>
    </source>
</evidence>
<keyword evidence="10" id="KW-0408">Iron</keyword>
<keyword evidence="4" id="KW-0547">Nucleotide-binding</keyword>
<keyword evidence="12" id="KW-0238">DNA-binding</keyword>
<keyword evidence="1" id="KW-0004">4Fe-4S</keyword>
<keyword evidence="2" id="KW-0540">Nuclease</keyword>
<dbReference type="Gene3D" id="3.40.50.300">
    <property type="entry name" value="P-loop containing nucleotide triphosphate hydrolases"/>
    <property type="match status" value="4"/>
</dbReference>
<evidence type="ECO:0000256" key="12">
    <source>
        <dbReference type="ARBA" id="ARBA00023125"/>
    </source>
</evidence>
<keyword evidence="8" id="KW-0269">Exonuclease</keyword>
<dbReference type="GO" id="GO:0005524">
    <property type="term" value="F:ATP binding"/>
    <property type="evidence" value="ECO:0007669"/>
    <property type="project" value="UniProtKB-KW"/>
</dbReference>
<sequence length="1163" mass="132964">MTLHIIKGRAGSGKTKWVQTTVARELQATPVGSEIFVIVPDQMSYATEYNLTSDENVRGLVRAQVLTFKRLAWYILQQIGGVAREQVSGYGYRMLIRQLLLQHKEDFSLFRQAAGKRGFTEEIEKLMQEFSRYDITSEVMASLVASLEASDAPQTLLSKVRDMHIIVKTIEERLGTTYVDSEGFYPLLTEHLASYAPIKEATVYIDGFTAFTARELALVTALMQQAKDVYITLPYCDEADAMDDQALFHEAAFTAQRLVDIAGEHNIALAPPMLCEGAERFTSASIAHLEANFEALQSKARMADGSVQILEATSRAAEVHGIAREIMRLTQSGMRYNEIALLYRQPEVYDPFITTIFPQYGIPVFTNTKKTMLHHPLMEFTRSVLEALVNNWQYEPIFRAIKTDLFFPMQTTSALALWRERGDRLENFCLAHGIYGERWQDESRWFYKKYRGLEFHTTKQTQEEMRMQEEICAARDKVRTPLVKLQKSFKNCMTGRDYAEALFGFIEDLAIYDKLVLMRDRERDQLQLQFADEHEQAWRELLAVLDQFVTMFGDEALTLEEVVALLDEGLEAAQFARIPPTLDEVQVATVDLARLLNIKATFVMGMNEGVYPRKIEYEGLLSDNERDYITEAGFELAPTSTKRLLQEDYLIYNALVSPSERLYVTYATADEESKALLPSLYVTKLTKLLRDVPVTRVAIDPTELAGDVDPLQYLYHPRPALAYMMRQLQANEGLTEPWQALYDYYTTSDLWQDVFARAIRPITHHNEAEPLKPNVVDGLYQTPAVMSISRIEKFYSCPFSYFASYGLKLEERQEYRLEAYTIGDLFHEVLSRVAKRIREEEKLWNELSRPQLDLFASEAMEQVAPLLAHNILRSSARYQYIEAKLLRVIKRTLYALGDQAKQSDFMPIAIEAAFGPRELLRSPELPLTNDKVLQLRGRIDRIDATTIDGKKYLRVIDYKSSARDVDLSELYHGLSLQVVTYLDMALRNAEVLLQQEGLPAGMLYMHVQNPLLQYDTEVSEARIEEDRLSEFKLKGIVTDEVDVLMQMDTNFDQCQSSQIIPAKLNKTGGLSSTSRAISEQDFDVLRTFSQGKHIAAGNAIWQGDTSIAPFEHGERTGCQFCAYKSLCQFDVTDGKQHYRQLPKLKRSEALQAMKEEMTDEVTE</sequence>
<evidence type="ECO:0000256" key="11">
    <source>
        <dbReference type="ARBA" id="ARBA00023014"/>
    </source>
</evidence>
<dbReference type="PANTHER" id="PTHR30591">
    <property type="entry name" value="RECBCD ENZYME SUBUNIT RECC"/>
    <property type="match status" value="1"/>
</dbReference>
<dbReference type="InterPro" id="IPR014140">
    <property type="entry name" value="DNA_helicase_suAddB"/>
</dbReference>
<proteinExistence type="predicted"/>
<dbReference type="AlphaFoldDB" id="A0A078M9X7"/>
<evidence type="ECO:0000256" key="7">
    <source>
        <dbReference type="ARBA" id="ARBA00022806"/>
    </source>
</evidence>
<dbReference type="GO" id="GO:0004527">
    <property type="term" value="F:exonuclease activity"/>
    <property type="evidence" value="ECO:0007669"/>
    <property type="project" value="UniProtKB-KW"/>
</dbReference>
<dbReference type="InterPro" id="IPR011604">
    <property type="entry name" value="PDDEXK-like_dom_sf"/>
</dbReference>
<name>A0A078M9X7_9BACL</name>
<dbReference type="Pfam" id="PF12705">
    <property type="entry name" value="PDDEXK_1"/>
    <property type="match status" value="1"/>
</dbReference>
<evidence type="ECO:0000256" key="4">
    <source>
        <dbReference type="ARBA" id="ARBA00022741"/>
    </source>
</evidence>
<evidence type="ECO:0000256" key="13">
    <source>
        <dbReference type="ARBA" id="ARBA00023204"/>
    </source>
</evidence>
<evidence type="ECO:0000256" key="1">
    <source>
        <dbReference type="ARBA" id="ARBA00022485"/>
    </source>
</evidence>
<gene>
    <name evidence="15" type="primary">addB</name>
    <name evidence="15" type="ORF">BN1050_01155</name>
</gene>
<dbReference type="GO" id="GO:0046872">
    <property type="term" value="F:metal ion binding"/>
    <property type="evidence" value="ECO:0007669"/>
    <property type="project" value="UniProtKB-KW"/>
</dbReference>